<dbReference type="Pfam" id="PF26604">
    <property type="entry name" value="CBU_0592"/>
    <property type="match status" value="1"/>
</dbReference>
<protein>
    <recommendedName>
        <fullName evidence="2">CBU-0592-like domain-containing protein</fullName>
    </recommendedName>
</protein>
<feature type="transmembrane region" description="Helical" evidence="1">
    <location>
        <begin position="32"/>
        <end position="52"/>
    </location>
</feature>
<dbReference type="EMBL" id="CP038810">
    <property type="protein sequence ID" value="QBZ97222.1"/>
    <property type="molecule type" value="Genomic_DNA"/>
</dbReference>
<keyword evidence="1" id="KW-1133">Transmembrane helix</keyword>
<evidence type="ECO:0000259" key="2">
    <source>
        <dbReference type="Pfam" id="PF26604"/>
    </source>
</evidence>
<organism evidence="3 4">
    <name type="scientific">Flavobacterium sangjuense</name>
    <dbReference type="NCBI Taxonomy" id="2518177"/>
    <lineage>
        <taxon>Bacteria</taxon>
        <taxon>Pseudomonadati</taxon>
        <taxon>Bacteroidota</taxon>
        <taxon>Flavobacteriia</taxon>
        <taxon>Flavobacteriales</taxon>
        <taxon>Flavobacteriaceae</taxon>
        <taxon>Flavobacterium</taxon>
    </lineage>
</organism>
<name>A0A4P7PSU0_9FLAO</name>
<proteinExistence type="predicted"/>
<dbReference type="OrthoDB" id="798534at2"/>
<dbReference type="AlphaFoldDB" id="A0A4P7PSU0"/>
<keyword evidence="4" id="KW-1185">Reference proteome</keyword>
<dbReference type="KEGG" id="fsn:GS03_00708"/>
<dbReference type="RefSeq" id="WP_136151191.1">
    <property type="nucleotide sequence ID" value="NZ_CP038810.1"/>
</dbReference>
<gene>
    <name evidence="3" type="ORF">GS03_00708</name>
</gene>
<evidence type="ECO:0000313" key="3">
    <source>
        <dbReference type="EMBL" id="QBZ97222.1"/>
    </source>
</evidence>
<dbReference type="NCBIfam" id="NF047864">
    <property type="entry name" value="CBU_0592_membra"/>
    <property type="match status" value="1"/>
</dbReference>
<sequence length="83" mass="9148">MNTTDIIGTIGVGLILIAYFLNIFSLIKKDGILFYTLNILGGAIACFSSYLIRFWPFVVLEGTWAIISVIGLLKSIKKPQVLP</sequence>
<dbReference type="Proteomes" id="UP000296862">
    <property type="component" value="Chromosome"/>
</dbReference>
<evidence type="ECO:0000313" key="4">
    <source>
        <dbReference type="Proteomes" id="UP000296862"/>
    </source>
</evidence>
<feature type="domain" description="CBU-0592-like" evidence="2">
    <location>
        <begin position="5"/>
        <end position="77"/>
    </location>
</feature>
<keyword evidence="1" id="KW-0472">Membrane</keyword>
<evidence type="ECO:0000256" key="1">
    <source>
        <dbReference type="SAM" id="Phobius"/>
    </source>
</evidence>
<feature type="transmembrane region" description="Helical" evidence="1">
    <location>
        <begin position="6"/>
        <end position="25"/>
    </location>
</feature>
<dbReference type="InterPro" id="IPR058058">
    <property type="entry name" value="CBU_0592-like"/>
</dbReference>
<accession>A0A4P7PSU0</accession>
<reference evidence="3 4" key="1">
    <citation type="submission" date="2019-04" db="EMBL/GenBank/DDBJ databases">
        <title>Flavobacterium sp. GS03.</title>
        <authorList>
            <person name="Kim H."/>
        </authorList>
    </citation>
    <scope>NUCLEOTIDE SEQUENCE [LARGE SCALE GENOMIC DNA]</scope>
    <source>
        <strain evidence="3 4">GS03</strain>
    </source>
</reference>
<keyword evidence="1" id="KW-0812">Transmembrane</keyword>